<accession>A0A7Y5AUI1</accession>
<sequence length="396" mass="44088">MSEQLVIRLGSRAEQTVSWLVWASHSKEVIASGELSGAEQLPDLAIRLGQRPVIALVPASDVVLKQVNLPGKPTRQLLQALPYMLEEDQAEDIEQLFLALGSLVQHDGQYCQQVAVCRHERMEQWLHWLQSAGFSVSRMLPDALLIPEQQLPACIQLHEQWLLKQNSWQVSAIDAVWWGDYLQLAALPMLTSYSPWPEEILQPYQAAEPELPLALLAAQLTHNDFNLLQGDYKPKRHSNPQLQLWRSSAILAGLCLTLYLLQLGITNWQLGRQSLALQQQSLALYQQAFPGERVVNLNLQLQQKLAAAGAGGAEQSFLALLAQLQQQLAKVPDISLENLRFDAKRAELRFQAKGDGFQSFERLKNALEQAGFSVEQGALSNDGGKVQGSVAMRGKV</sequence>
<evidence type="ECO:0000259" key="12">
    <source>
        <dbReference type="Pfam" id="PF12693"/>
    </source>
</evidence>
<keyword evidence="14" id="KW-1185">Reference proteome</keyword>
<dbReference type="Gene3D" id="3.30.420.370">
    <property type="match status" value="1"/>
</dbReference>
<dbReference type="GO" id="GO:0005886">
    <property type="term" value="C:plasma membrane"/>
    <property type="evidence" value="ECO:0007669"/>
    <property type="project" value="UniProtKB-SubCell"/>
</dbReference>
<name>A0A7Y5AUI1_9GAMM</name>
<evidence type="ECO:0000256" key="10">
    <source>
        <dbReference type="PIRNR" id="PIRNR015761"/>
    </source>
</evidence>
<dbReference type="Gene3D" id="3.30.420.380">
    <property type="match status" value="1"/>
</dbReference>
<dbReference type="SUPFAM" id="SSF53067">
    <property type="entry name" value="Actin-like ATPase domain"/>
    <property type="match status" value="2"/>
</dbReference>
<dbReference type="PIRSF" id="PIRSF015761">
    <property type="entry name" value="Protein_L"/>
    <property type="match status" value="1"/>
</dbReference>
<evidence type="ECO:0000259" key="11">
    <source>
        <dbReference type="Pfam" id="PF05134"/>
    </source>
</evidence>
<evidence type="ECO:0000256" key="3">
    <source>
        <dbReference type="ARBA" id="ARBA00022448"/>
    </source>
</evidence>
<feature type="domain" description="GspL cytoplasmic actin-ATPase-like" evidence="11">
    <location>
        <begin position="5"/>
        <end position="235"/>
    </location>
</feature>
<keyword evidence="4" id="KW-1003">Cell membrane</keyword>
<dbReference type="InterPro" id="IPR024230">
    <property type="entry name" value="GspL_cyto_dom"/>
</dbReference>
<dbReference type="GO" id="GO:0015628">
    <property type="term" value="P:protein secretion by the type II secretion system"/>
    <property type="evidence" value="ECO:0007669"/>
    <property type="project" value="InterPro"/>
</dbReference>
<keyword evidence="9" id="KW-0472">Membrane</keyword>
<evidence type="ECO:0000256" key="2">
    <source>
        <dbReference type="ARBA" id="ARBA00005318"/>
    </source>
</evidence>
<dbReference type="CDD" id="cd24017">
    <property type="entry name" value="ASKHA_T2SSL_N"/>
    <property type="match status" value="1"/>
</dbReference>
<comment type="function">
    <text evidence="10">Inner membrane component of the type II secretion system required for the energy-dependent secretion of extracellular factors such as proteases and toxins from the periplasm.</text>
</comment>
<dbReference type="Gene3D" id="3.30.1360.100">
    <property type="entry name" value="General secretion pathway protein M, EpsM"/>
    <property type="match status" value="1"/>
</dbReference>
<dbReference type="RefSeq" id="WP_173502428.1">
    <property type="nucleotide sequence ID" value="NZ_JABSOD010000023.1"/>
</dbReference>
<keyword evidence="6" id="KW-0812">Transmembrane</keyword>
<organism evidence="13 14">
    <name type="scientific">Rheinheimera lutimaris</name>
    <dbReference type="NCBI Taxonomy" id="2740584"/>
    <lineage>
        <taxon>Bacteria</taxon>
        <taxon>Pseudomonadati</taxon>
        <taxon>Pseudomonadota</taxon>
        <taxon>Gammaproteobacteria</taxon>
        <taxon>Chromatiales</taxon>
        <taxon>Chromatiaceae</taxon>
        <taxon>Rheinheimera</taxon>
    </lineage>
</organism>
<dbReference type="InterPro" id="IPR025691">
    <property type="entry name" value="GspL_pp_dom"/>
</dbReference>
<protein>
    <recommendedName>
        <fullName evidence="10">Type II secretion system protein L</fullName>
        <shortName evidence="10">T2SS protein L</shortName>
    </recommendedName>
</protein>
<dbReference type="NCBIfam" id="TIGR01709">
    <property type="entry name" value="typeII_sec_gspL"/>
    <property type="match status" value="1"/>
</dbReference>
<dbReference type="GO" id="GO:0009276">
    <property type="term" value="C:Gram-negative-bacterium-type cell wall"/>
    <property type="evidence" value="ECO:0007669"/>
    <property type="project" value="InterPro"/>
</dbReference>
<dbReference type="GO" id="GO:0015627">
    <property type="term" value="C:type II protein secretion system complex"/>
    <property type="evidence" value="ECO:0007669"/>
    <property type="project" value="InterPro"/>
</dbReference>
<evidence type="ECO:0000256" key="5">
    <source>
        <dbReference type="ARBA" id="ARBA00022519"/>
    </source>
</evidence>
<dbReference type="AlphaFoldDB" id="A0A7Y5AUI1"/>
<comment type="similarity">
    <text evidence="2 10">Belongs to the GSP L family.</text>
</comment>
<dbReference type="EMBL" id="JABSOD010000023">
    <property type="protein sequence ID" value="NRQ44196.1"/>
    <property type="molecule type" value="Genomic_DNA"/>
</dbReference>
<dbReference type="Pfam" id="PF05134">
    <property type="entry name" value="T2SSL"/>
    <property type="match status" value="1"/>
</dbReference>
<evidence type="ECO:0000256" key="6">
    <source>
        <dbReference type="ARBA" id="ARBA00022692"/>
    </source>
</evidence>
<evidence type="ECO:0000256" key="8">
    <source>
        <dbReference type="ARBA" id="ARBA00022989"/>
    </source>
</evidence>
<keyword evidence="8" id="KW-1133">Transmembrane helix</keyword>
<reference evidence="13 14" key="1">
    <citation type="submission" date="2020-06" db="EMBL/GenBank/DDBJ databases">
        <title>Rheinheimera sp. nov., a marine bacterium isolated from coastal.</title>
        <authorList>
            <person name="Yu Q."/>
            <person name="Qi Y."/>
            <person name="Pu J."/>
        </authorList>
    </citation>
    <scope>NUCLEOTIDE SEQUENCE [LARGE SCALE GENOMIC DNA]</scope>
    <source>
        <strain evidence="13 14">YQF-2</strain>
    </source>
</reference>
<gene>
    <name evidence="13" type="primary">gspL</name>
    <name evidence="13" type="ORF">HRH59_16760</name>
</gene>
<comment type="caution">
    <text evidence="13">The sequence shown here is derived from an EMBL/GenBank/DDBJ whole genome shotgun (WGS) entry which is preliminary data.</text>
</comment>
<proteinExistence type="inferred from homology"/>
<dbReference type="Proteomes" id="UP000523161">
    <property type="component" value="Unassembled WGS sequence"/>
</dbReference>
<evidence type="ECO:0000313" key="14">
    <source>
        <dbReference type="Proteomes" id="UP000523161"/>
    </source>
</evidence>
<dbReference type="InterPro" id="IPR043129">
    <property type="entry name" value="ATPase_NBD"/>
</dbReference>
<keyword evidence="3 10" id="KW-0813">Transport</keyword>
<keyword evidence="7 10" id="KW-0653">Protein transport</keyword>
<evidence type="ECO:0000313" key="13">
    <source>
        <dbReference type="EMBL" id="NRQ44196.1"/>
    </source>
</evidence>
<evidence type="ECO:0000256" key="9">
    <source>
        <dbReference type="ARBA" id="ARBA00023136"/>
    </source>
</evidence>
<evidence type="ECO:0000256" key="4">
    <source>
        <dbReference type="ARBA" id="ARBA00022475"/>
    </source>
</evidence>
<comment type="subcellular location">
    <subcellularLocation>
        <location evidence="1">Cell inner membrane</location>
        <topology evidence="1">Single-pass membrane protein</topology>
    </subcellularLocation>
</comment>
<dbReference type="InterPro" id="IPR007812">
    <property type="entry name" value="T2SS_protein-GspL"/>
</dbReference>
<evidence type="ECO:0000256" key="1">
    <source>
        <dbReference type="ARBA" id="ARBA00004377"/>
    </source>
</evidence>
<evidence type="ECO:0000256" key="7">
    <source>
        <dbReference type="ARBA" id="ARBA00022927"/>
    </source>
</evidence>
<dbReference type="Pfam" id="PF12693">
    <property type="entry name" value="GspL_C"/>
    <property type="match status" value="1"/>
</dbReference>
<keyword evidence="5" id="KW-0997">Cell inner membrane</keyword>
<feature type="domain" description="GspL periplasmic" evidence="12">
    <location>
        <begin position="242"/>
        <end position="393"/>
    </location>
</feature>